<sequence>MDNHRWLLVLASIVALIFIFRIIRAAYRTHFHPLAKFPGPPQAASSTSWMYKTLKSGSASEYFQKLHTKYNTQALRIAPNELHISDPLQYKFIYGTRSFVKQPAFYKGFGVPHNVFTEIDPEVHKQRRRMMSPLFTRTGIFRLEPVVQNKVRYLLREIDALGGKKTVDVYHAFRCVTAEIILEFSLGKSPDLSFKSDPPLIDVFAGVTRNIWALHQWPILNYIRTIIPASLIGYIHPGAAYSIGFMAYAEDRLREYYESQQGEKTHPVLCDNMSSLPYKWQVEEVMNLIAAGHGTTATTVAFSLAQILQNRKIRDKLVHALQGIKPDSKGELILSELEKIDYLMACIKESLRCAPAVPGRLPRIVPRDLAHPFLVDGKVVPPGTSVSISAYIMHYNEDLWGPDVRTFNPDRWMGPDSKQLDQYLCAFSYGSRMCIGYNLAYAEMLIIMGYLFKFYKMSLSTDYHLPNPVDRFVLEYPDPPGVHIMFERS</sequence>
<dbReference type="PROSITE" id="PS00086">
    <property type="entry name" value="CYTOCHROME_P450"/>
    <property type="match status" value="1"/>
</dbReference>
<evidence type="ECO:0000256" key="2">
    <source>
        <dbReference type="ARBA" id="ARBA00010617"/>
    </source>
</evidence>
<evidence type="ECO:0000256" key="4">
    <source>
        <dbReference type="ARBA" id="ARBA00023002"/>
    </source>
</evidence>
<protein>
    <recommendedName>
        <fullName evidence="11">Cytochrome P450</fullName>
    </recommendedName>
</protein>
<evidence type="ECO:0000256" key="3">
    <source>
        <dbReference type="ARBA" id="ARBA00022723"/>
    </source>
</evidence>
<accession>A0AAD4GRF8</accession>
<evidence type="ECO:0008006" key="11">
    <source>
        <dbReference type="Google" id="ProtNLM"/>
    </source>
</evidence>
<dbReference type="InterPro" id="IPR050121">
    <property type="entry name" value="Cytochrome_P450_monoxygenase"/>
</dbReference>
<dbReference type="Proteomes" id="UP001194746">
    <property type="component" value="Unassembled WGS sequence"/>
</dbReference>
<dbReference type="PANTHER" id="PTHR24305">
    <property type="entry name" value="CYTOCHROME P450"/>
    <property type="match status" value="1"/>
</dbReference>
<evidence type="ECO:0000256" key="8">
    <source>
        <dbReference type="RuleBase" id="RU000461"/>
    </source>
</evidence>
<reference evidence="9" key="1">
    <citation type="journal article" date="2019" name="Beilstein J. Org. Chem.">
        <title>Nanangenines: drimane sesquiterpenoids as the dominant metabolite cohort of a novel Australian fungus, Aspergillus nanangensis.</title>
        <authorList>
            <person name="Lacey H.J."/>
            <person name="Gilchrist C.L.M."/>
            <person name="Crombie A."/>
            <person name="Kalaitzis J.A."/>
            <person name="Vuong D."/>
            <person name="Rutledge P.J."/>
            <person name="Turner P."/>
            <person name="Pitt J.I."/>
            <person name="Lacey E."/>
            <person name="Chooi Y.H."/>
            <person name="Piggott A.M."/>
        </authorList>
    </citation>
    <scope>NUCLEOTIDE SEQUENCE</scope>
    <source>
        <strain evidence="9">MST-FP2251</strain>
    </source>
</reference>
<feature type="binding site" description="axial binding residue" evidence="7">
    <location>
        <position position="434"/>
    </location>
    <ligand>
        <name>heme</name>
        <dbReference type="ChEBI" id="CHEBI:30413"/>
    </ligand>
    <ligandPart>
        <name>Fe</name>
        <dbReference type="ChEBI" id="CHEBI:18248"/>
    </ligandPart>
</feature>
<comment type="caution">
    <text evidence="9">The sequence shown here is derived from an EMBL/GenBank/DDBJ whole genome shotgun (WGS) entry which is preliminary data.</text>
</comment>
<keyword evidence="3 7" id="KW-0479">Metal-binding</keyword>
<keyword evidence="4 8" id="KW-0560">Oxidoreductase</keyword>
<comment type="cofactor">
    <cofactor evidence="1 7">
        <name>heme</name>
        <dbReference type="ChEBI" id="CHEBI:30413"/>
    </cofactor>
</comment>
<evidence type="ECO:0000256" key="1">
    <source>
        <dbReference type="ARBA" id="ARBA00001971"/>
    </source>
</evidence>
<dbReference type="EMBL" id="VCAU01000062">
    <property type="protein sequence ID" value="KAF9887384.1"/>
    <property type="molecule type" value="Genomic_DNA"/>
</dbReference>
<dbReference type="GO" id="GO:0020037">
    <property type="term" value="F:heme binding"/>
    <property type="evidence" value="ECO:0007669"/>
    <property type="project" value="InterPro"/>
</dbReference>
<comment type="similarity">
    <text evidence="2 8">Belongs to the cytochrome P450 family.</text>
</comment>
<dbReference type="InterPro" id="IPR002401">
    <property type="entry name" value="Cyt_P450_E_grp-I"/>
</dbReference>
<gene>
    <name evidence="9" type="ORF">FE257_010239</name>
</gene>
<keyword evidence="6 8" id="KW-0503">Monooxygenase</keyword>
<dbReference type="Pfam" id="PF00067">
    <property type="entry name" value="p450"/>
    <property type="match status" value="1"/>
</dbReference>
<reference evidence="9" key="2">
    <citation type="submission" date="2020-02" db="EMBL/GenBank/DDBJ databases">
        <authorList>
            <person name="Gilchrist C.L.M."/>
            <person name="Chooi Y.-H."/>
        </authorList>
    </citation>
    <scope>NUCLEOTIDE SEQUENCE</scope>
    <source>
        <strain evidence="9">MST-FP2251</strain>
    </source>
</reference>
<name>A0AAD4GRF8_ASPNN</name>
<dbReference type="AlphaFoldDB" id="A0AAD4GRF8"/>
<dbReference type="PANTHER" id="PTHR24305:SF152">
    <property type="entry name" value="P450, PUTATIVE (EUROFUNG)-RELATED"/>
    <property type="match status" value="1"/>
</dbReference>
<dbReference type="PRINTS" id="PR00385">
    <property type="entry name" value="P450"/>
</dbReference>
<dbReference type="InterPro" id="IPR001128">
    <property type="entry name" value="Cyt_P450"/>
</dbReference>
<proteinExistence type="inferred from homology"/>
<evidence type="ECO:0000256" key="7">
    <source>
        <dbReference type="PIRSR" id="PIRSR602401-1"/>
    </source>
</evidence>
<dbReference type="CDD" id="cd11062">
    <property type="entry name" value="CYP58-like"/>
    <property type="match status" value="1"/>
</dbReference>
<dbReference type="GO" id="GO:0004497">
    <property type="term" value="F:monooxygenase activity"/>
    <property type="evidence" value="ECO:0007669"/>
    <property type="project" value="UniProtKB-KW"/>
</dbReference>
<organism evidence="9 10">
    <name type="scientific">Aspergillus nanangensis</name>
    <dbReference type="NCBI Taxonomy" id="2582783"/>
    <lineage>
        <taxon>Eukaryota</taxon>
        <taxon>Fungi</taxon>
        <taxon>Dikarya</taxon>
        <taxon>Ascomycota</taxon>
        <taxon>Pezizomycotina</taxon>
        <taxon>Eurotiomycetes</taxon>
        <taxon>Eurotiomycetidae</taxon>
        <taxon>Eurotiales</taxon>
        <taxon>Aspergillaceae</taxon>
        <taxon>Aspergillus</taxon>
        <taxon>Aspergillus subgen. Circumdati</taxon>
    </lineage>
</organism>
<dbReference type="GO" id="GO:0016705">
    <property type="term" value="F:oxidoreductase activity, acting on paired donors, with incorporation or reduction of molecular oxygen"/>
    <property type="evidence" value="ECO:0007669"/>
    <property type="project" value="InterPro"/>
</dbReference>
<dbReference type="Gene3D" id="1.10.630.10">
    <property type="entry name" value="Cytochrome P450"/>
    <property type="match status" value="1"/>
</dbReference>
<dbReference type="InterPro" id="IPR017972">
    <property type="entry name" value="Cyt_P450_CS"/>
</dbReference>
<evidence type="ECO:0000256" key="6">
    <source>
        <dbReference type="ARBA" id="ARBA00023033"/>
    </source>
</evidence>
<dbReference type="SUPFAM" id="SSF48264">
    <property type="entry name" value="Cytochrome P450"/>
    <property type="match status" value="1"/>
</dbReference>
<dbReference type="InterPro" id="IPR036396">
    <property type="entry name" value="Cyt_P450_sf"/>
</dbReference>
<evidence type="ECO:0000256" key="5">
    <source>
        <dbReference type="ARBA" id="ARBA00023004"/>
    </source>
</evidence>
<keyword evidence="5 7" id="KW-0408">Iron</keyword>
<keyword evidence="10" id="KW-1185">Reference proteome</keyword>
<evidence type="ECO:0000313" key="9">
    <source>
        <dbReference type="EMBL" id="KAF9887384.1"/>
    </source>
</evidence>
<dbReference type="PRINTS" id="PR00463">
    <property type="entry name" value="EP450I"/>
</dbReference>
<dbReference type="GO" id="GO:0005506">
    <property type="term" value="F:iron ion binding"/>
    <property type="evidence" value="ECO:0007669"/>
    <property type="project" value="InterPro"/>
</dbReference>
<evidence type="ECO:0000313" key="10">
    <source>
        <dbReference type="Proteomes" id="UP001194746"/>
    </source>
</evidence>
<keyword evidence="7 8" id="KW-0349">Heme</keyword>